<name>A0A803XSM3_MELGA</name>
<keyword evidence="3" id="KW-1185">Reference proteome</keyword>
<evidence type="ECO:0000313" key="2">
    <source>
        <dbReference type="Ensembl" id="ENSMGAP00000022519.1"/>
    </source>
</evidence>
<sequence>MAAPSEGRPGRGASTFPGTEGGSFAFAFTVPPGAAGSGAEEQPKKPCRACTDFKSWLREQRNAVGPHPPASPSPGVPRGSHFLPVVRVALGSVAVPSP</sequence>
<proteinExistence type="predicted"/>
<reference evidence="2" key="2">
    <citation type="submission" date="2025-08" db="UniProtKB">
        <authorList>
            <consortium name="Ensembl"/>
        </authorList>
    </citation>
    <scope>IDENTIFICATION</scope>
</reference>
<dbReference type="GeneTree" id="ENSGT00960000189837"/>
<reference evidence="2" key="1">
    <citation type="journal article" date="2010" name="PLoS Biol.">
        <title>Multi-platform next-generation sequencing of the domestic turkey (Meleagris gallopavo): genome assembly and analysis.</title>
        <authorList>
            <person name="Dalloul R.A."/>
            <person name="Long J.A."/>
            <person name="Zimin A.V."/>
            <person name="Aslam L."/>
            <person name="Beal K."/>
            <person name="Blomberg L.A."/>
            <person name="Bouffard P."/>
            <person name="Burt D.W."/>
            <person name="Crasta O."/>
            <person name="Crooijmans R.P."/>
            <person name="Cooper K."/>
            <person name="Coulombe R.A."/>
            <person name="De S."/>
            <person name="Delany M.E."/>
            <person name="Dodgson J.B."/>
            <person name="Dong J.J."/>
            <person name="Evans C."/>
            <person name="Frederickson K.M."/>
            <person name="Flicek P."/>
            <person name="Florea L."/>
            <person name="Folkerts O."/>
            <person name="Groenen M.A."/>
            <person name="Harkins T.T."/>
            <person name="Herrero J."/>
            <person name="Hoffmann S."/>
            <person name="Megens H.J."/>
            <person name="Jiang A."/>
            <person name="de Jong P."/>
            <person name="Kaiser P."/>
            <person name="Kim H."/>
            <person name="Kim K.W."/>
            <person name="Kim S."/>
            <person name="Langenberger D."/>
            <person name="Lee M.K."/>
            <person name="Lee T."/>
            <person name="Mane S."/>
            <person name="Marcais G."/>
            <person name="Marz M."/>
            <person name="McElroy A.P."/>
            <person name="Modise T."/>
            <person name="Nefedov M."/>
            <person name="Notredame C."/>
            <person name="Paton I.R."/>
            <person name="Payne W.S."/>
            <person name="Pertea G."/>
            <person name="Prickett D."/>
            <person name="Puiu D."/>
            <person name="Qioa D."/>
            <person name="Raineri E."/>
            <person name="Ruffier M."/>
            <person name="Salzberg S.L."/>
            <person name="Schatz M.C."/>
            <person name="Scheuring C."/>
            <person name="Schmidt C.J."/>
            <person name="Schroeder S."/>
            <person name="Searle S.M."/>
            <person name="Smith E.J."/>
            <person name="Smith J."/>
            <person name="Sonstegard T.S."/>
            <person name="Stadler P.F."/>
            <person name="Tafer H."/>
            <person name="Tu Z.J."/>
            <person name="Van Tassell C.P."/>
            <person name="Vilella A.J."/>
            <person name="Williams K.P."/>
            <person name="Yorke J.A."/>
            <person name="Zhang L."/>
            <person name="Zhang H.B."/>
            <person name="Zhang X."/>
            <person name="Zhang Y."/>
            <person name="Reed K.M."/>
        </authorList>
    </citation>
    <scope>NUCLEOTIDE SEQUENCE [LARGE SCALE GENOMIC DNA]</scope>
</reference>
<feature type="compositionally biased region" description="Pro residues" evidence="1">
    <location>
        <begin position="66"/>
        <end position="75"/>
    </location>
</feature>
<feature type="region of interest" description="Disordered" evidence="1">
    <location>
        <begin position="1"/>
        <end position="46"/>
    </location>
</feature>
<accession>A0A803XSM3</accession>
<dbReference type="AlphaFoldDB" id="A0A803XSM3"/>
<reference evidence="2" key="3">
    <citation type="submission" date="2025-09" db="UniProtKB">
        <authorList>
            <consortium name="Ensembl"/>
        </authorList>
    </citation>
    <scope>IDENTIFICATION</scope>
</reference>
<dbReference type="Ensembl" id="ENSMGAT00000037282.1">
    <property type="protein sequence ID" value="ENSMGAP00000022519.1"/>
    <property type="gene ID" value="ENSMGAG00000018942.1"/>
</dbReference>
<dbReference type="Proteomes" id="UP000001645">
    <property type="component" value="Unplaced"/>
</dbReference>
<protein>
    <submittedName>
        <fullName evidence="2">Uncharacterized protein</fullName>
    </submittedName>
</protein>
<dbReference type="InParanoid" id="A0A803XSM3"/>
<organism evidence="2 3">
    <name type="scientific">Meleagris gallopavo</name>
    <name type="common">Wild turkey</name>
    <dbReference type="NCBI Taxonomy" id="9103"/>
    <lineage>
        <taxon>Eukaryota</taxon>
        <taxon>Metazoa</taxon>
        <taxon>Chordata</taxon>
        <taxon>Craniata</taxon>
        <taxon>Vertebrata</taxon>
        <taxon>Euteleostomi</taxon>
        <taxon>Archelosauria</taxon>
        <taxon>Archosauria</taxon>
        <taxon>Dinosauria</taxon>
        <taxon>Saurischia</taxon>
        <taxon>Theropoda</taxon>
        <taxon>Coelurosauria</taxon>
        <taxon>Aves</taxon>
        <taxon>Neognathae</taxon>
        <taxon>Galloanserae</taxon>
        <taxon>Galliformes</taxon>
        <taxon>Phasianidae</taxon>
        <taxon>Meleagridinae</taxon>
        <taxon>Meleagris</taxon>
    </lineage>
</organism>
<evidence type="ECO:0000313" key="3">
    <source>
        <dbReference type="Proteomes" id="UP000001645"/>
    </source>
</evidence>
<evidence type="ECO:0000256" key="1">
    <source>
        <dbReference type="SAM" id="MobiDB-lite"/>
    </source>
</evidence>
<feature type="region of interest" description="Disordered" evidence="1">
    <location>
        <begin position="58"/>
        <end position="81"/>
    </location>
</feature>